<evidence type="ECO:0000313" key="3">
    <source>
        <dbReference type="Proteomes" id="UP000027647"/>
    </source>
</evidence>
<gene>
    <name evidence="2" type="ORF">EH31_16810</name>
</gene>
<comment type="caution">
    <text evidence="2">The sequence shown here is derived from an EMBL/GenBank/DDBJ whole genome shotgun (WGS) entry which is preliminary data.</text>
</comment>
<organism evidence="2 3">
    <name type="scientific">Erythrobacter longus</name>
    <dbReference type="NCBI Taxonomy" id="1044"/>
    <lineage>
        <taxon>Bacteria</taxon>
        <taxon>Pseudomonadati</taxon>
        <taxon>Pseudomonadota</taxon>
        <taxon>Alphaproteobacteria</taxon>
        <taxon>Sphingomonadales</taxon>
        <taxon>Erythrobacteraceae</taxon>
        <taxon>Erythrobacter/Porphyrobacter group</taxon>
        <taxon>Erythrobacter</taxon>
    </lineage>
</organism>
<feature type="transmembrane region" description="Helical" evidence="1">
    <location>
        <begin position="40"/>
        <end position="61"/>
    </location>
</feature>
<dbReference type="eggNOG" id="ENOG5030S59">
    <property type="taxonomic scope" value="Bacteria"/>
</dbReference>
<feature type="transmembrane region" description="Helical" evidence="1">
    <location>
        <begin position="111"/>
        <end position="131"/>
    </location>
</feature>
<keyword evidence="3" id="KW-1185">Reference proteome</keyword>
<keyword evidence="1" id="KW-0472">Membrane</keyword>
<reference evidence="2 3" key="1">
    <citation type="submission" date="2014-04" db="EMBL/GenBank/DDBJ databases">
        <title>A comprehensive comparison of genomes of Erythrobacter spp. strains.</title>
        <authorList>
            <person name="Zheng Q."/>
        </authorList>
    </citation>
    <scope>NUCLEOTIDE SEQUENCE [LARGE SCALE GENOMIC DNA]</scope>
    <source>
        <strain evidence="2 3">DSM 6997</strain>
    </source>
</reference>
<dbReference type="EMBL" id="JMIW01000009">
    <property type="protein sequence ID" value="KEO88616.1"/>
    <property type="molecule type" value="Genomic_DNA"/>
</dbReference>
<dbReference type="Proteomes" id="UP000027647">
    <property type="component" value="Unassembled WGS sequence"/>
</dbReference>
<evidence type="ECO:0000256" key="1">
    <source>
        <dbReference type="SAM" id="Phobius"/>
    </source>
</evidence>
<proteinExistence type="predicted"/>
<sequence>MALYFVVLIVLRLLNLEEGIRESMRELLEAQELLAERRSLQGPVVAVSLILFASCAMLAAYWTSQRVSGRRNIAVAVAIGACGVMLATMVMRTVSLHALDRLLNGPLKLNWVGDIGSSLVVLGAALFYVSVVRGSLKQRG</sequence>
<protein>
    <submittedName>
        <fullName evidence="2">Uncharacterized protein</fullName>
    </submittedName>
</protein>
<dbReference type="AlphaFoldDB" id="A0A074M2J1"/>
<evidence type="ECO:0000313" key="2">
    <source>
        <dbReference type="EMBL" id="KEO88616.1"/>
    </source>
</evidence>
<dbReference type="OrthoDB" id="7408997at2"/>
<keyword evidence="1" id="KW-0812">Transmembrane</keyword>
<feature type="transmembrane region" description="Helical" evidence="1">
    <location>
        <begin position="73"/>
        <end position="91"/>
    </location>
</feature>
<keyword evidence="1" id="KW-1133">Transmembrane helix</keyword>
<dbReference type="RefSeq" id="WP_034962174.1">
    <property type="nucleotide sequence ID" value="NZ_JMIW01000009.1"/>
</dbReference>
<name>A0A074M2J1_ERYLO</name>
<accession>A0A074M2J1</accession>